<comment type="caution">
    <text evidence="11">The sequence shown here is derived from an EMBL/GenBank/DDBJ whole genome shotgun (WGS) entry which is preliminary data.</text>
</comment>
<dbReference type="InterPro" id="IPR018222">
    <property type="entry name" value="Nuclear_transport_factor_2_euk"/>
</dbReference>
<evidence type="ECO:0000313" key="12">
    <source>
        <dbReference type="Proteomes" id="UP000298030"/>
    </source>
</evidence>
<dbReference type="CDD" id="cd14342">
    <property type="entry name" value="UBA_TAP-C"/>
    <property type="match status" value="1"/>
</dbReference>
<dbReference type="OrthoDB" id="25872at2759"/>
<evidence type="ECO:0000259" key="9">
    <source>
        <dbReference type="PROSITE" id="PS50177"/>
    </source>
</evidence>
<dbReference type="InterPro" id="IPR009060">
    <property type="entry name" value="UBA-like_sf"/>
</dbReference>
<keyword evidence="5" id="KW-0677">Repeat</keyword>
<feature type="region of interest" description="Disordered" evidence="8">
    <location>
        <begin position="24"/>
        <end position="90"/>
    </location>
</feature>
<dbReference type="Gene3D" id="3.10.450.50">
    <property type="match status" value="1"/>
</dbReference>
<evidence type="ECO:0000256" key="3">
    <source>
        <dbReference type="ARBA" id="ARBA00022448"/>
    </source>
</evidence>
<dbReference type="SUPFAM" id="SSF54427">
    <property type="entry name" value="NTF2-like"/>
    <property type="match status" value="1"/>
</dbReference>
<keyword evidence="3" id="KW-0813">Transport</keyword>
<sequence>MFSTPAPAPSAGSKAIASNALRNAGLIDKDATMRDAQDKPGGRKGASKIRSHRNRPIDAFKDQRPGSSGRAHTAAQSVISRVVSSQSLSPEMQNETATYAMSLESLLSLSQLTASRISSSASHAGPSDPLSIRGAARPTIAGRMRRNAVSSSSASVVAGARPTGRASRQIEHWREVVGKRWNADIQFLNLDSLIDDELVSKYNLTPPGVGGGSAREAAVIFKLASELKPSVKTLSLANNKLVGDHIQCMGKYLPKLQNLSLQNNNLRHWKDLDFISARKDKLVHLRELVLIGNPVRDLEYKNNRVDRYKHELTRRFSSLEVLDSEPVAQISFDVPQSSPAVPVKKPDATTFPYQMNPSFSTGVDHSFVPSFLTRFFGFFDKQRDQLINAYDPQASFSFSVNTVIPTRARLQGLLYSKEMPNQRSLTWAKWLACHSRNLNRMHGGFEKTVQSLHLGGEDVLKAVSSLPETRHDIAGPAEKFILDSFPVPLGNSMGLLVSLHGQFTELEVDGVRSFDRTFVLAPAPEGSRAKLNGWDVTILSDQWTIRAFSSEEAWKPGQLLVQAPPKPERMATQPTTAAQTAPHSTPTPMPTLPPEQQSALGLIPEPQRNLVIQLMSRTNLNVNFAVECLQNNGWDRDRALTNFEQVKATLGRDAFL</sequence>
<dbReference type="PANTHER" id="PTHR10662:SF22">
    <property type="entry name" value="NUCLEAR RNA EXPORT FACTOR 1"/>
    <property type="match status" value="1"/>
</dbReference>
<dbReference type="InterPro" id="IPR002075">
    <property type="entry name" value="NTF2_dom"/>
</dbReference>
<dbReference type="InterPro" id="IPR030217">
    <property type="entry name" value="NXF_fam"/>
</dbReference>
<dbReference type="InterPro" id="IPR005637">
    <property type="entry name" value="TAP_C_dom"/>
</dbReference>
<dbReference type="AlphaFoldDB" id="A0A4Y7SYW0"/>
<dbReference type="InterPro" id="IPR032710">
    <property type="entry name" value="NTF2-like_dom_sf"/>
</dbReference>
<dbReference type="PROSITE" id="PS50177">
    <property type="entry name" value="NTF2_DOMAIN"/>
    <property type="match status" value="1"/>
</dbReference>
<dbReference type="GO" id="GO:0016973">
    <property type="term" value="P:poly(A)+ mRNA export from nucleus"/>
    <property type="evidence" value="ECO:0007669"/>
    <property type="project" value="TreeGrafter"/>
</dbReference>
<dbReference type="Pfam" id="PF03943">
    <property type="entry name" value="TAP_C"/>
    <property type="match status" value="1"/>
</dbReference>
<evidence type="ECO:0000256" key="8">
    <source>
        <dbReference type="SAM" id="MobiDB-lite"/>
    </source>
</evidence>
<accession>A0A4Y7SYW0</accession>
<feature type="domain" description="NTF2" evidence="9">
    <location>
        <begin position="367"/>
        <end position="545"/>
    </location>
</feature>
<gene>
    <name evidence="11" type="ORF">FA13DRAFT_1816536</name>
</gene>
<dbReference type="STRING" id="71717.A0A4Y7SYW0"/>
<dbReference type="GO" id="GO:0005634">
    <property type="term" value="C:nucleus"/>
    <property type="evidence" value="ECO:0007669"/>
    <property type="project" value="UniProtKB-SubCell"/>
</dbReference>
<keyword evidence="6" id="KW-0509">mRNA transport</keyword>
<dbReference type="Gene3D" id="3.80.10.10">
    <property type="entry name" value="Ribonuclease Inhibitor"/>
    <property type="match status" value="1"/>
</dbReference>
<feature type="compositionally biased region" description="Basic and acidic residues" evidence="8">
    <location>
        <begin position="55"/>
        <end position="64"/>
    </location>
</feature>
<dbReference type="PROSITE" id="PS51450">
    <property type="entry name" value="LRR"/>
    <property type="match status" value="1"/>
</dbReference>
<feature type="compositionally biased region" description="Low complexity" evidence="8">
    <location>
        <begin position="77"/>
        <end position="89"/>
    </location>
</feature>
<proteinExistence type="inferred from homology"/>
<dbReference type="SMART" id="SM00804">
    <property type="entry name" value="TAP_C"/>
    <property type="match status" value="1"/>
</dbReference>
<feature type="domain" description="TAP-C" evidence="10">
    <location>
        <begin position="605"/>
        <end position="656"/>
    </location>
</feature>
<protein>
    <recommendedName>
        <fullName evidence="13">NTF2-like protein</fullName>
    </recommendedName>
</protein>
<dbReference type="InterPro" id="IPR001611">
    <property type="entry name" value="Leu-rich_rpt"/>
</dbReference>
<evidence type="ECO:0000313" key="11">
    <source>
        <dbReference type="EMBL" id="TEB27053.1"/>
    </source>
</evidence>
<dbReference type="EMBL" id="QPFP01000043">
    <property type="protein sequence ID" value="TEB27053.1"/>
    <property type="molecule type" value="Genomic_DNA"/>
</dbReference>
<feature type="compositionally biased region" description="Low complexity" evidence="8">
    <location>
        <begin position="571"/>
        <end position="584"/>
    </location>
</feature>
<evidence type="ECO:0000256" key="5">
    <source>
        <dbReference type="ARBA" id="ARBA00022737"/>
    </source>
</evidence>
<evidence type="ECO:0000259" key="10">
    <source>
        <dbReference type="PROSITE" id="PS51281"/>
    </source>
</evidence>
<comment type="subcellular location">
    <subcellularLocation>
        <location evidence="1">Nucleus</location>
    </subcellularLocation>
</comment>
<dbReference type="PANTHER" id="PTHR10662">
    <property type="entry name" value="NUCLEAR RNA EXPORT FACTOR"/>
    <property type="match status" value="1"/>
</dbReference>
<dbReference type="InterPro" id="IPR032675">
    <property type="entry name" value="LRR_dom_sf"/>
</dbReference>
<organism evidence="11 12">
    <name type="scientific">Coprinellus micaceus</name>
    <name type="common">Glistening ink-cap mushroom</name>
    <name type="synonym">Coprinus micaceus</name>
    <dbReference type="NCBI Taxonomy" id="71717"/>
    <lineage>
        <taxon>Eukaryota</taxon>
        <taxon>Fungi</taxon>
        <taxon>Dikarya</taxon>
        <taxon>Basidiomycota</taxon>
        <taxon>Agaricomycotina</taxon>
        <taxon>Agaricomycetes</taxon>
        <taxon>Agaricomycetidae</taxon>
        <taxon>Agaricales</taxon>
        <taxon>Agaricineae</taxon>
        <taxon>Psathyrellaceae</taxon>
        <taxon>Coprinellus</taxon>
    </lineage>
</organism>
<evidence type="ECO:0000256" key="2">
    <source>
        <dbReference type="ARBA" id="ARBA00009285"/>
    </source>
</evidence>
<feature type="compositionally biased region" description="Basic and acidic residues" evidence="8">
    <location>
        <begin position="27"/>
        <end position="41"/>
    </location>
</feature>
<keyword evidence="4" id="KW-0433">Leucine-rich repeat</keyword>
<keyword evidence="7" id="KW-0539">Nucleus</keyword>
<evidence type="ECO:0000256" key="1">
    <source>
        <dbReference type="ARBA" id="ARBA00004123"/>
    </source>
</evidence>
<dbReference type="SUPFAM" id="SSF52058">
    <property type="entry name" value="L domain-like"/>
    <property type="match status" value="1"/>
</dbReference>
<keyword evidence="12" id="KW-1185">Reference proteome</keyword>
<name>A0A4Y7SYW0_COPMI</name>
<dbReference type="Proteomes" id="UP000298030">
    <property type="component" value="Unassembled WGS sequence"/>
</dbReference>
<evidence type="ECO:0000256" key="6">
    <source>
        <dbReference type="ARBA" id="ARBA00022816"/>
    </source>
</evidence>
<dbReference type="GO" id="GO:0003723">
    <property type="term" value="F:RNA binding"/>
    <property type="evidence" value="ECO:0007669"/>
    <property type="project" value="TreeGrafter"/>
</dbReference>
<dbReference type="Pfam" id="PF22602">
    <property type="entry name" value="NXF_NTF2"/>
    <property type="match status" value="1"/>
</dbReference>
<comment type="similarity">
    <text evidence="2">Belongs to the NXF family.</text>
</comment>
<evidence type="ECO:0008006" key="13">
    <source>
        <dbReference type="Google" id="ProtNLM"/>
    </source>
</evidence>
<reference evidence="11 12" key="1">
    <citation type="journal article" date="2019" name="Nat. Ecol. Evol.">
        <title>Megaphylogeny resolves global patterns of mushroom evolution.</title>
        <authorList>
            <person name="Varga T."/>
            <person name="Krizsan K."/>
            <person name="Foldi C."/>
            <person name="Dima B."/>
            <person name="Sanchez-Garcia M."/>
            <person name="Sanchez-Ramirez S."/>
            <person name="Szollosi G.J."/>
            <person name="Szarkandi J.G."/>
            <person name="Papp V."/>
            <person name="Albert L."/>
            <person name="Andreopoulos W."/>
            <person name="Angelini C."/>
            <person name="Antonin V."/>
            <person name="Barry K.W."/>
            <person name="Bougher N.L."/>
            <person name="Buchanan P."/>
            <person name="Buyck B."/>
            <person name="Bense V."/>
            <person name="Catcheside P."/>
            <person name="Chovatia M."/>
            <person name="Cooper J."/>
            <person name="Damon W."/>
            <person name="Desjardin D."/>
            <person name="Finy P."/>
            <person name="Geml J."/>
            <person name="Haridas S."/>
            <person name="Hughes K."/>
            <person name="Justo A."/>
            <person name="Karasinski D."/>
            <person name="Kautmanova I."/>
            <person name="Kiss B."/>
            <person name="Kocsube S."/>
            <person name="Kotiranta H."/>
            <person name="LaButti K.M."/>
            <person name="Lechner B.E."/>
            <person name="Liimatainen K."/>
            <person name="Lipzen A."/>
            <person name="Lukacs Z."/>
            <person name="Mihaltcheva S."/>
            <person name="Morgado L.N."/>
            <person name="Niskanen T."/>
            <person name="Noordeloos M.E."/>
            <person name="Ohm R.A."/>
            <person name="Ortiz-Santana B."/>
            <person name="Ovrebo C."/>
            <person name="Racz N."/>
            <person name="Riley R."/>
            <person name="Savchenko A."/>
            <person name="Shiryaev A."/>
            <person name="Soop K."/>
            <person name="Spirin V."/>
            <person name="Szebenyi C."/>
            <person name="Tomsovsky M."/>
            <person name="Tulloss R.E."/>
            <person name="Uehling J."/>
            <person name="Grigoriev I.V."/>
            <person name="Vagvolgyi C."/>
            <person name="Papp T."/>
            <person name="Martin F.M."/>
            <person name="Miettinen O."/>
            <person name="Hibbett D.S."/>
            <person name="Nagy L.G."/>
        </authorList>
    </citation>
    <scope>NUCLEOTIDE SEQUENCE [LARGE SCALE GENOMIC DNA]</scope>
    <source>
        <strain evidence="11 12">FP101781</strain>
    </source>
</reference>
<dbReference type="Gene3D" id="1.10.8.10">
    <property type="entry name" value="DNA helicase RuvA subunit, C-terminal domain"/>
    <property type="match status" value="1"/>
</dbReference>
<feature type="compositionally biased region" description="Basic residues" evidence="8">
    <location>
        <begin position="45"/>
        <end position="54"/>
    </location>
</feature>
<dbReference type="SUPFAM" id="SSF46934">
    <property type="entry name" value="UBA-like"/>
    <property type="match status" value="1"/>
</dbReference>
<feature type="region of interest" description="Disordered" evidence="8">
    <location>
        <begin position="566"/>
        <end position="591"/>
    </location>
</feature>
<evidence type="ECO:0000256" key="7">
    <source>
        <dbReference type="ARBA" id="ARBA00023242"/>
    </source>
</evidence>
<evidence type="ECO:0000256" key="4">
    <source>
        <dbReference type="ARBA" id="ARBA00022614"/>
    </source>
</evidence>
<dbReference type="PROSITE" id="PS51281">
    <property type="entry name" value="TAP_C"/>
    <property type="match status" value="1"/>
</dbReference>